<keyword evidence="5 8" id="KW-0658">Purine biosynthesis</keyword>
<dbReference type="InterPro" id="IPR028923">
    <property type="entry name" value="SAICAR_synt/ADE2_N"/>
</dbReference>
<dbReference type="UniPathway" id="UPA00074">
    <property type="reaction ID" value="UER00131"/>
</dbReference>
<evidence type="ECO:0000256" key="7">
    <source>
        <dbReference type="ARBA" id="ARBA00048475"/>
    </source>
</evidence>
<sequence length="294" mass="32869">MVVSRTELAGLKLLARGKVRDIYEVGENLLIVSTDRLSAFDVVLPDPIPDKGRVLTQLSKFWFERLTEMIPNHMLTCDVDEFPPAARPHHEVLRGRSMLVRRATPLPVECIVRGYLAGSGWKEYQSFGTVCGIALPDGLRQADRLPEPIFTPSTKAQSGHDVNITQEQAAELVGSRVAERVKEVSLSIYRKATEYALERGIIIADTKFEFGLVDGEPILIDEVLTPDSSRFWGVAEYRPGMSPPSFDKQFVRDYLESVDWNKVPPAPSLPPEVIAGTSARYREAFRSLTGRELD</sequence>
<dbReference type="SUPFAM" id="SSF56104">
    <property type="entry name" value="SAICAR synthase-like"/>
    <property type="match status" value="1"/>
</dbReference>
<protein>
    <recommendedName>
        <fullName evidence="8">Phosphoribosylaminoimidazole-succinocarboxamide synthase</fullName>
        <ecNumber evidence="8">6.3.2.6</ecNumber>
    </recommendedName>
    <alternativeName>
        <fullName evidence="8">SAICAR synthetase</fullName>
    </alternativeName>
</protein>
<proteinExistence type="inferred from homology"/>
<comment type="caution">
    <text evidence="10">The sequence shown here is derived from an EMBL/GenBank/DDBJ whole genome shotgun (WGS) entry which is preliminary data.</text>
</comment>
<comment type="similarity">
    <text evidence="2 8">Belongs to the SAICAR synthetase family.</text>
</comment>
<evidence type="ECO:0000313" key="10">
    <source>
        <dbReference type="EMBL" id="HGK29098.1"/>
    </source>
</evidence>
<dbReference type="CDD" id="cd01414">
    <property type="entry name" value="SAICAR_synt_Sc"/>
    <property type="match status" value="1"/>
</dbReference>
<keyword evidence="4 8" id="KW-0547">Nucleotide-binding</keyword>
<organism evidence="10">
    <name type="scientific">candidate division WOR-3 bacterium</name>
    <dbReference type="NCBI Taxonomy" id="2052148"/>
    <lineage>
        <taxon>Bacteria</taxon>
        <taxon>Bacteria division WOR-3</taxon>
    </lineage>
</organism>
<dbReference type="GO" id="GO:0004639">
    <property type="term" value="F:phosphoribosylaminoimidazolesuccinocarboxamide synthase activity"/>
    <property type="evidence" value="ECO:0007669"/>
    <property type="project" value="UniProtKB-UniRule"/>
</dbReference>
<dbReference type="EMBL" id="DSUT01000192">
    <property type="protein sequence ID" value="HGK29098.1"/>
    <property type="molecule type" value="Genomic_DNA"/>
</dbReference>
<dbReference type="Pfam" id="PF01259">
    <property type="entry name" value="SAICAR_synt"/>
    <property type="match status" value="1"/>
</dbReference>
<dbReference type="NCBIfam" id="NF010568">
    <property type="entry name" value="PRK13961.1"/>
    <property type="match status" value="1"/>
</dbReference>
<dbReference type="Gene3D" id="3.30.470.20">
    <property type="entry name" value="ATP-grasp fold, B domain"/>
    <property type="match status" value="1"/>
</dbReference>
<dbReference type="EC" id="6.3.2.6" evidence="8"/>
<feature type="domain" description="SAICAR synthetase/ADE2 N-terminal" evidence="9">
    <location>
        <begin position="14"/>
        <end position="264"/>
    </location>
</feature>
<accession>A0A7C4GHP6</accession>
<dbReference type="NCBIfam" id="TIGR00081">
    <property type="entry name" value="purC"/>
    <property type="match status" value="1"/>
</dbReference>
<dbReference type="GO" id="GO:0006189">
    <property type="term" value="P:'de novo' IMP biosynthetic process"/>
    <property type="evidence" value="ECO:0007669"/>
    <property type="project" value="UniProtKB-UniRule"/>
</dbReference>
<dbReference type="FunFam" id="3.30.470.20:FF:000015">
    <property type="entry name" value="Phosphoribosylaminoimidazole-succinocarboxamide synthase"/>
    <property type="match status" value="1"/>
</dbReference>
<dbReference type="InterPro" id="IPR001636">
    <property type="entry name" value="SAICAR_synth"/>
</dbReference>
<comment type="catalytic activity">
    <reaction evidence="7 8">
        <text>5-amino-1-(5-phospho-D-ribosyl)imidazole-4-carboxylate + L-aspartate + ATP = (2S)-2-[5-amino-1-(5-phospho-beta-D-ribosyl)imidazole-4-carboxamido]succinate + ADP + phosphate + 2 H(+)</text>
        <dbReference type="Rhea" id="RHEA:22628"/>
        <dbReference type="ChEBI" id="CHEBI:15378"/>
        <dbReference type="ChEBI" id="CHEBI:29991"/>
        <dbReference type="ChEBI" id="CHEBI:30616"/>
        <dbReference type="ChEBI" id="CHEBI:43474"/>
        <dbReference type="ChEBI" id="CHEBI:58443"/>
        <dbReference type="ChEBI" id="CHEBI:77657"/>
        <dbReference type="ChEBI" id="CHEBI:456216"/>
        <dbReference type="EC" id="6.3.2.6"/>
    </reaction>
</comment>
<evidence type="ECO:0000256" key="2">
    <source>
        <dbReference type="ARBA" id="ARBA00010190"/>
    </source>
</evidence>
<keyword evidence="6 8" id="KW-0067">ATP-binding</keyword>
<dbReference type="PROSITE" id="PS01058">
    <property type="entry name" value="SAICAR_SYNTHETASE_2"/>
    <property type="match status" value="1"/>
</dbReference>
<dbReference type="HAMAP" id="MF_00137">
    <property type="entry name" value="SAICAR_synth"/>
    <property type="match status" value="1"/>
</dbReference>
<keyword evidence="3 8" id="KW-0436">Ligase</keyword>
<dbReference type="GO" id="GO:0005737">
    <property type="term" value="C:cytoplasm"/>
    <property type="evidence" value="ECO:0007669"/>
    <property type="project" value="TreeGrafter"/>
</dbReference>
<gene>
    <name evidence="8" type="primary">purC</name>
    <name evidence="10" type="ORF">ENS41_09175</name>
</gene>
<evidence type="ECO:0000259" key="9">
    <source>
        <dbReference type="Pfam" id="PF01259"/>
    </source>
</evidence>
<dbReference type="PANTHER" id="PTHR43700">
    <property type="entry name" value="PHOSPHORIBOSYLAMINOIMIDAZOLE-SUCCINOCARBOXAMIDE SYNTHASE"/>
    <property type="match status" value="1"/>
</dbReference>
<dbReference type="AlphaFoldDB" id="A0A7C4GHP6"/>
<dbReference type="PROSITE" id="PS01057">
    <property type="entry name" value="SAICAR_SYNTHETASE_1"/>
    <property type="match status" value="1"/>
</dbReference>
<evidence type="ECO:0000256" key="8">
    <source>
        <dbReference type="HAMAP-Rule" id="MF_00137"/>
    </source>
</evidence>
<dbReference type="PANTHER" id="PTHR43700:SF1">
    <property type="entry name" value="PHOSPHORIBOSYLAMINOIMIDAZOLE-SUCCINOCARBOXAMIDE SYNTHASE"/>
    <property type="match status" value="1"/>
</dbReference>
<name>A0A7C4GHP6_UNCW3</name>
<evidence type="ECO:0000256" key="5">
    <source>
        <dbReference type="ARBA" id="ARBA00022755"/>
    </source>
</evidence>
<dbReference type="InterPro" id="IPR018236">
    <property type="entry name" value="SAICAR_synthetase_CS"/>
</dbReference>
<evidence type="ECO:0000256" key="6">
    <source>
        <dbReference type="ARBA" id="ARBA00022840"/>
    </source>
</evidence>
<evidence type="ECO:0000256" key="3">
    <source>
        <dbReference type="ARBA" id="ARBA00022598"/>
    </source>
</evidence>
<dbReference type="GO" id="GO:0005524">
    <property type="term" value="F:ATP binding"/>
    <property type="evidence" value="ECO:0007669"/>
    <property type="project" value="UniProtKB-KW"/>
</dbReference>
<evidence type="ECO:0000256" key="1">
    <source>
        <dbReference type="ARBA" id="ARBA00004672"/>
    </source>
</evidence>
<evidence type="ECO:0000256" key="4">
    <source>
        <dbReference type="ARBA" id="ARBA00022741"/>
    </source>
</evidence>
<reference evidence="10" key="1">
    <citation type="journal article" date="2020" name="mSystems">
        <title>Genome- and Community-Level Interaction Insights into Carbon Utilization and Element Cycling Functions of Hydrothermarchaeota in Hydrothermal Sediment.</title>
        <authorList>
            <person name="Zhou Z."/>
            <person name="Liu Y."/>
            <person name="Xu W."/>
            <person name="Pan J."/>
            <person name="Luo Z.H."/>
            <person name="Li M."/>
        </authorList>
    </citation>
    <scope>NUCLEOTIDE SEQUENCE [LARGE SCALE GENOMIC DNA]</scope>
    <source>
        <strain evidence="10">SpSt-488</strain>
    </source>
</reference>
<dbReference type="Gene3D" id="3.30.200.20">
    <property type="entry name" value="Phosphorylase Kinase, domain 1"/>
    <property type="match status" value="1"/>
</dbReference>
<comment type="pathway">
    <text evidence="1 8">Purine metabolism; IMP biosynthesis via de novo pathway; 5-amino-1-(5-phospho-D-ribosyl)imidazole-4-carboxamide from 5-amino-1-(5-phospho-D-ribosyl)imidazole-4-carboxylate: step 1/2.</text>
</comment>